<accession>A0A2N5C9I0</accession>
<feature type="compositionally biased region" description="Basic and acidic residues" evidence="2">
    <location>
        <begin position="371"/>
        <end position="380"/>
    </location>
</feature>
<dbReference type="EMBL" id="PJRP01000009">
    <property type="protein sequence ID" value="PLP98885.1"/>
    <property type="molecule type" value="Genomic_DNA"/>
</dbReference>
<proteinExistence type="inferred from homology"/>
<feature type="region of interest" description="Disordered" evidence="2">
    <location>
        <begin position="286"/>
        <end position="380"/>
    </location>
</feature>
<dbReference type="RefSeq" id="WP_101683034.1">
    <property type="nucleotide sequence ID" value="NZ_PJRP01000009.1"/>
</dbReference>
<evidence type="ECO:0000313" key="4">
    <source>
        <dbReference type="EMBL" id="PLP98885.1"/>
    </source>
</evidence>
<feature type="compositionally biased region" description="Basic and acidic residues" evidence="2">
    <location>
        <begin position="350"/>
        <end position="359"/>
    </location>
</feature>
<evidence type="ECO:0000259" key="3">
    <source>
        <dbReference type="Pfam" id="PF01464"/>
    </source>
</evidence>
<dbReference type="OrthoDB" id="92254at2"/>
<dbReference type="InterPro" id="IPR000189">
    <property type="entry name" value="Transglyc_AS"/>
</dbReference>
<evidence type="ECO:0000256" key="2">
    <source>
        <dbReference type="SAM" id="MobiDB-lite"/>
    </source>
</evidence>
<dbReference type="Gene3D" id="1.10.530.10">
    <property type="match status" value="1"/>
</dbReference>
<dbReference type="AlphaFoldDB" id="A0A2N5C9I0"/>
<sequence>MADGLDKFVLAYTVELKDSIARLEKLNQKVDDVSKKSKDAGNGLKDFAKGAADEIGRLVPGVNAVTSAVSSMGKSFGLAAAAVGALGAGVSALMKMREQYNNQRLVGQDVGVSGMRIEEYQRKLQKNGAGYVTREQTAEAVRNITSKASAAYADPTRMGADAKLFQVLGIDVGAPGKGSRSGNAVITDVATKFASGTEAQAQAWGAQLGLSPDVTKAMRKAGASMGTVTEMTNEEIQGRAKSQQELDKFNDATAKLSEQFLRLTNQLAEKLLPTITTIVSFFADERKKEAPEERAAKAVSGRAGRNAAKAQRDRWANDPQYRTDEDAERERKERDAGEKKAKADAINAEVQKKNAEKNQDAANKTVDAADEGAKHGRQSQDEFQLAVNMFSGAVNAFSNAVDERQAMAAWAGEIGKAAGLSAPGTAGQGAKPIQSSQFDALFEAAAKKYSKDGVTPEILKRIAGVESTFNPNAVSAAGAQGLMQLMPANSKAFGITNPFDPEQNIHGGARLFADYLRRAGGDTRQALRMYHGGLDQSGWGAKTMAYPDKVLGFGGVSASGESKANIRLRQTYENIASGLGVTPRQLQMGGINRGDVTWQANQMEAGLQNKIFQLQQQSKQANLPKTEYDRIKREITDQSIALNTLRENRGTVEDKAREGGRSITVGTIAITVNAHAQDGAGGMPRWDLERQVKQGVIEGLNAASSGNKL</sequence>
<feature type="compositionally biased region" description="Basic and acidic residues" evidence="2">
    <location>
        <begin position="310"/>
        <end position="343"/>
    </location>
</feature>
<dbReference type="SUPFAM" id="SSF53955">
    <property type="entry name" value="Lysozyme-like"/>
    <property type="match status" value="1"/>
</dbReference>
<feature type="compositionally biased region" description="Basic and acidic residues" evidence="2">
    <location>
        <begin position="286"/>
        <end position="296"/>
    </location>
</feature>
<evidence type="ECO:0000313" key="5">
    <source>
        <dbReference type="Proteomes" id="UP000234341"/>
    </source>
</evidence>
<feature type="domain" description="Transglycosylase SLT" evidence="3">
    <location>
        <begin position="446"/>
        <end position="539"/>
    </location>
</feature>
<dbReference type="Proteomes" id="UP000234341">
    <property type="component" value="Unassembled WGS sequence"/>
</dbReference>
<organism evidence="4 5">
    <name type="scientific">Cupriavidus pauculus</name>
    <dbReference type="NCBI Taxonomy" id="82633"/>
    <lineage>
        <taxon>Bacteria</taxon>
        <taxon>Pseudomonadati</taxon>
        <taxon>Pseudomonadota</taxon>
        <taxon>Betaproteobacteria</taxon>
        <taxon>Burkholderiales</taxon>
        <taxon>Burkholderiaceae</taxon>
        <taxon>Cupriavidus</taxon>
    </lineage>
</organism>
<dbReference type="PANTHER" id="PTHR37423">
    <property type="entry name" value="SOLUBLE LYTIC MUREIN TRANSGLYCOSYLASE-RELATED"/>
    <property type="match status" value="1"/>
</dbReference>
<dbReference type="PROSITE" id="PS00922">
    <property type="entry name" value="TRANSGLYCOSYLASE"/>
    <property type="match status" value="1"/>
</dbReference>
<dbReference type="GO" id="GO:0000270">
    <property type="term" value="P:peptidoglycan metabolic process"/>
    <property type="evidence" value="ECO:0007669"/>
    <property type="project" value="InterPro"/>
</dbReference>
<dbReference type="Pfam" id="PF01464">
    <property type="entry name" value="SLT"/>
    <property type="match status" value="1"/>
</dbReference>
<dbReference type="InterPro" id="IPR023346">
    <property type="entry name" value="Lysozyme-like_dom_sf"/>
</dbReference>
<evidence type="ECO:0000256" key="1">
    <source>
        <dbReference type="ARBA" id="ARBA00007734"/>
    </source>
</evidence>
<dbReference type="CDD" id="cd00254">
    <property type="entry name" value="LT-like"/>
    <property type="match status" value="1"/>
</dbReference>
<dbReference type="PANTHER" id="PTHR37423:SF2">
    <property type="entry name" value="MEMBRANE-BOUND LYTIC MUREIN TRANSGLYCOSYLASE C"/>
    <property type="match status" value="1"/>
</dbReference>
<comment type="similarity">
    <text evidence="1">Belongs to the transglycosylase Slt family.</text>
</comment>
<name>A0A2N5C9I0_9BURK</name>
<dbReference type="GO" id="GO:0008933">
    <property type="term" value="F:peptidoglycan lytic transglycosylase activity"/>
    <property type="evidence" value="ECO:0007669"/>
    <property type="project" value="InterPro"/>
</dbReference>
<gene>
    <name evidence="4" type="ORF">CYJ10_19040</name>
</gene>
<reference evidence="4 5" key="1">
    <citation type="submission" date="2017-12" db="EMBL/GenBank/DDBJ databases">
        <title>Genome sequence of the active heterotrophic nitrifier-denitrifier, Cupriavidus pauculus UM1.</title>
        <authorList>
            <person name="Putonti C."/>
            <person name="Castignetti D."/>
        </authorList>
    </citation>
    <scope>NUCLEOTIDE SEQUENCE [LARGE SCALE GENOMIC DNA]</scope>
    <source>
        <strain evidence="4 5">UM1</strain>
    </source>
</reference>
<comment type="caution">
    <text evidence="4">The sequence shown here is derived from an EMBL/GenBank/DDBJ whole genome shotgun (WGS) entry which is preliminary data.</text>
</comment>
<dbReference type="GO" id="GO:0016020">
    <property type="term" value="C:membrane"/>
    <property type="evidence" value="ECO:0007669"/>
    <property type="project" value="InterPro"/>
</dbReference>
<dbReference type="InterPro" id="IPR008258">
    <property type="entry name" value="Transglycosylase_SLT_dom_1"/>
</dbReference>
<protein>
    <recommendedName>
        <fullName evidence="3">Transglycosylase SLT domain-containing protein</fullName>
    </recommendedName>
</protein>